<organism evidence="3 4">
    <name type="scientific">Arthrobotrys musiformis</name>
    <dbReference type="NCBI Taxonomy" id="47236"/>
    <lineage>
        <taxon>Eukaryota</taxon>
        <taxon>Fungi</taxon>
        <taxon>Dikarya</taxon>
        <taxon>Ascomycota</taxon>
        <taxon>Pezizomycotina</taxon>
        <taxon>Orbiliomycetes</taxon>
        <taxon>Orbiliales</taxon>
        <taxon>Orbiliaceae</taxon>
        <taxon>Arthrobotrys</taxon>
    </lineage>
</organism>
<dbReference type="AlphaFoldDB" id="A0AAV9WLA8"/>
<dbReference type="EMBL" id="JAVHJL010000002">
    <property type="protein sequence ID" value="KAK6509767.1"/>
    <property type="molecule type" value="Genomic_DNA"/>
</dbReference>
<keyword evidence="4" id="KW-1185">Reference proteome</keyword>
<feature type="compositionally biased region" description="Low complexity" evidence="1">
    <location>
        <begin position="334"/>
        <end position="480"/>
    </location>
</feature>
<name>A0AAV9WLA8_9PEZI</name>
<feature type="region of interest" description="Disordered" evidence="1">
    <location>
        <begin position="330"/>
        <end position="480"/>
    </location>
</feature>
<accession>A0AAV9WLA8</accession>
<evidence type="ECO:0000313" key="4">
    <source>
        <dbReference type="Proteomes" id="UP001370758"/>
    </source>
</evidence>
<evidence type="ECO:0000313" key="3">
    <source>
        <dbReference type="EMBL" id="KAK6509767.1"/>
    </source>
</evidence>
<evidence type="ECO:0000256" key="1">
    <source>
        <dbReference type="SAM" id="MobiDB-lite"/>
    </source>
</evidence>
<protein>
    <submittedName>
        <fullName evidence="3">Uncharacterized protein</fullName>
    </submittedName>
</protein>
<proteinExistence type="predicted"/>
<comment type="caution">
    <text evidence="3">The sequence shown here is derived from an EMBL/GenBank/DDBJ whole genome shotgun (WGS) entry which is preliminary data.</text>
</comment>
<feature type="signal peptide" evidence="2">
    <location>
        <begin position="1"/>
        <end position="18"/>
    </location>
</feature>
<sequence>MRSLSNILTLGLAAFAAAEELPRISGCNGDKCLGALKNAAQRPSAFEHCISFTSALLAAHPETETATATTTLVVATVEPDFSKFKRRDFDRLEGRDVALPDYAGAKCTGAVTARYLSACSCYFRSMSRAGSTTFEPKTLTVTSTSWATQSATATAIPDTAPPFKMSFKDEKTNKNLYLAKAATGDPLEAFFTEEPTDAVELKVQGGKLVAADDDRVLACPKDTTSTSFFCYFWVAEDLVDFTPEQEPMTCARVGTSELTCGTPSNPLPIWAVLHNGDGAKHRRRRILRRATTPSMDITLLGALESAEQLEEYILANPGLEAGGATFVNPILANPPSTTTTASQSTTPSTSTESTTEPTSSTTEPTSSTTEPTSSTTEPTSSTTEPSSTTDSTSSTATETESTTTTETEPEPTTTTETSSTPTETGSTTTTETDTEAEPTTTTETTSPTPSAESTTTTETETESSTSTTSTETSTSSTISE</sequence>
<dbReference type="Proteomes" id="UP001370758">
    <property type="component" value="Unassembled WGS sequence"/>
</dbReference>
<reference evidence="3 4" key="1">
    <citation type="submission" date="2023-08" db="EMBL/GenBank/DDBJ databases">
        <authorList>
            <person name="Palmer J.M."/>
        </authorList>
    </citation>
    <scope>NUCLEOTIDE SEQUENCE [LARGE SCALE GENOMIC DNA]</scope>
    <source>
        <strain evidence="3 4">TWF481</strain>
    </source>
</reference>
<feature type="chain" id="PRO_5043833031" evidence="2">
    <location>
        <begin position="19"/>
        <end position="480"/>
    </location>
</feature>
<gene>
    <name evidence="3" type="ORF">TWF481_004497</name>
</gene>
<evidence type="ECO:0000256" key="2">
    <source>
        <dbReference type="SAM" id="SignalP"/>
    </source>
</evidence>
<keyword evidence="2" id="KW-0732">Signal</keyword>